<dbReference type="Proteomes" id="UP000199558">
    <property type="component" value="Unassembled WGS sequence"/>
</dbReference>
<dbReference type="EMBL" id="FLRH01000004">
    <property type="protein sequence ID" value="SBT68853.1"/>
    <property type="molecule type" value="Genomic_DNA"/>
</dbReference>
<name>A0A1A9BI45_9ACTN</name>
<evidence type="ECO:0000256" key="1">
    <source>
        <dbReference type="SAM" id="SignalP"/>
    </source>
</evidence>
<reference evidence="3" key="1">
    <citation type="submission" date="2016-06" db="EMBL/GenBank/DDBJ databases">
        <authorList>
            <person name="Varghese N."/>
            <person name="Submissions Spin"/>
        </authorList>
    </citation>
    <scope>NUCLEOTIDE SEQUENCE [LARGE SCALE GENOMIC DNA]</scope>
    <source>
        <strain evidence="3">DSM 45794</strain>
    </source>
</reference>
<organism evidence="2 3">
    <name type="scientific">Micromonospora sediminicola</name>
    <dbReference type="NCBI Taxonomy" id="946078"/>
    <lineage>
        <taxon>Bacteria</taxon>
        <taxon>Bacillati</taxon>
        <taxon>Actinomycetota</taxon>
        <taxon>Actinomycetes</taxon>
        <taxon>Micromonosporales</taxon>
        <taxon>Micromonosporaceae</taxon>
        <taxon>Micromonospora</taxon>
    </lineage>
</organism>
<evidence type="ECO:0000313" key="3">
    <source>
        <dbReference type="Proteomes" id="UP000199558"/>
    </source>
</evidence>
<sequence length="109" mass="11254">MRIRKLTAGLFAAAALSTGAVVATAAPALATPTNCSWAKYTATSIVAVCHGGTGQYRARITCRHYYGAAGDYYYTNGYGSWKSASSGQASYAYCPASGETFSSGGLDLV</sequence>
<keyword evidence="1" id="KW-0732">Signal</keyword>
<feature type="chain" id="PRO_5008384275" evidence="1">
    <location>
        <begin position="26"/>
        <end position="109"/>
    </location>
</feature>
<gene>
    <name evidence="2" type="ORF">GA0070622_5965</name>
</gene>
<accession>A0A1A9BI45</accession>
<dbReference type="AlphaFoldDB" id="A0A1A9BI45"/>
<protein>
    <submittedName>
        <fullName evidence="2">Uncharacterized protein</fullName>
    </submittedName>
</protein>
<proteinExistence type="predicted"/>
<evidence type="ECO:0000313" key="2">
    <source>
        <dbReference type="EMBL" id="SBT68853.1"/>
    </source>
</evidence>
<feature type="signal peptide" evidence="1">
    <location>
        <begin position="1"/>
        <end position="25"/>
    </location>
</feature>
<keyword evidence="3" id="KW-1185">Reference proteome</keyword>